<dbReference type="InterPro" id="IPR051175">
    <property type="entry name" value="CLK_kinases"/>
</dbReference>
<dbReference type="Proteomes" id="UP001610432">
    <property type="component" value="Unassembled WGS sequence"/>
</dbReference>
<reference evidence="7 8" key="1">
    <citation type="submission" date="2024-07" db="EMBL/GenBank/DDBJ databases">
        <title>Section-level genome sequencing and comparative genomics of Aspergillus sections Usti and Cavernicolus.</title>
        <authorList>
            <consortium name="Lawrence Berkeley National Laboratory"/>
            <person name="Nybo J.L."/>
            <person name="Vesth T.C."/>
            <person name="Theobald S."/>
            <person name="Frisvad J.C."/>
            <person name="Larsen T.O."/>
            <person name="Kjaerboelling I."/>
            <person name="Rothschild-Mancinelli K."/>
            <person name="Lyhne E.K."/>
            <person name="Kogle M.E."/>
            <person name="Barry K."/>
            <person name="Clum A."/>
            <person name="Na H."/>
            <person name="Ledsgaard L."/>
            <person name="Lin J."/>
            <person name="Lipzen A."/>
            <person name="Kuo A."/>
            <person name="Riley R."/>
            <person name="Mondo S."/>
            <person name="Labutti K."/>
            <person name="Haridas S."/>
            <person name="Pangalinan J."/>
            <person name="Salamov A.A."/>
            <person name="Simmons B.A."/>
            <person name="Magnuson J.K."/>
            <person name="Chen J."/>
            <person name="Drula E."/>
            <person name="Henrissat B."/>
            <person name="Wiebenga A."/>
            <person name="Lubbers R.J."/>
            <person name="Gomes A.C."/>
            <person name="Macurrencykelacurrency M.R."/>
            <person name="Stajich J."/>
            <person name="Grigoriev I.V."/>
            <person name="Mortensen U.H."/>
            <person name="De Vries R.P."/>
            <person name="Baker S.E."/>
            <person name="Andersen M.R."/>
        </authorList>
    </citation>
    <scope>NUCLEOTIDE SEQUENCE [LARGE SCALE GENOMIC DNA]</scope>
    <source>
        <strain evidence="7 8">CBS 449.75</strain>
    </source>
</reference>
<dbReference type="GeneID" id="98148010"/>
<evidence type="ECO:0000313" key="7">
    <source>
        <dbReference type="EMBL" id="KAL2867357.1"/>
    </source>
</evidence>
<evidence type="ECO:0000259" key="6">
    <source>
        <dbReference type="PROSITE" id="PS50011"/>
    </source>
</evidence>
<keyword evidence="4" id="KW-0418">Kinase</keyword>
<feature type="domain" description="Protein kinase" evidence="6">
    <location>
        <begin position="1"/>
        <end position="243"/>
    </location>
</feature>
<dbReference type="PANTHER" id="PTHR45646:SF11">
    <property type="entry name" value="SERINE_THREONINE-PROTEIN KINASE DOA"/>
    <property type="match status" value="1"/>
</dbReference>
<dbReference type="SUPFAM" id="SSF56112">
    <property type="entry name" value="Protein kinase-like (PK-like)"/>
    <property type="match status" value="1"/>
</dbReference>
<evidence type="ECO:0000256" key="5">
    <source>
        <dbReference type="ARBA" id="ARBA00022840"/>
    </source>
</evidence>
<dbReference type="PANTHER" id="PTHR45646">
    <property type="entry name" value="SERINE/THREONINE-PROTEIN KINASE DOA-RELATED"/>
    <property type="match status" value="1"/>
</dbReference>
<evidence type="ECO:0000256" key="2">
    <source>
        <dbReference type="ARBA" id="ARBA00022679"/>
    </source>
</evidence>
<sequence length="243" mass="27306">MSPGKVMTLDDMKPAIRQLLVALDFPHSECHIVHTDLQLKNFLLPGPEPGYLSRFEEAEVTSPSPRKVLKDRTIYRSLGFLPQGGLPILADFGEARFGDKEHIDDIMPNVYRAPEVILRSGWSYKMDIWNIARGAWDIVSLRTVIDGKNPNGVFDDRVHMAELVALLSPPPPKFREQKHLSSVFWDESGTWKEVVPIPDITLESLAKTVEVEDKEGFCGGSGRPCNGTPRTGRRLWNHYTTSG</sequence>
<protein>
    <submittedName>
        <fullName evidence="7">Kinase-like domain-containing protein</fullName>
    </submittedName>
</protein>
<organism evidence="7 8">
    <name type="scientific">Aspergillus lucknowensis</name>
    <dbReference type="NCBI Taxonomy" id="176173"/>
    <lineage>
        <taxon>Eukaryota</taxon>
        <taxon>Fungi</taxon>
        <taxon>Dikarya</taxon>
        <taxon>Ascomycota</taxon>
        <taxon>Pezizomycotina</taxon>
        <taxon>Eurotiomycetes</taxon>
        <taxon>Eurotiomycetidae</taxon>
        <taxon>Eurotiales</taxon>
        <taxon>Aspergillaceae</taxon>
        <taxon>Aspergillus</taxon>
        <taxon>Aspergillus subgen. Nidulantes</taxon>
    </lineage>
</organism>
<evidence type="ECO:0000256" key="4">
    <source>
        <dbReference type="ARBA" id="ARBA00022777"/>
    </source>
</evidence>
<proteinExistence type="predicted"/>
<gene>
    <name evidence="7" type="ORF">BJX67DRAFT_381069</name>
</gene>
<keyword evidence="1" id="KW-0723">Serine/threonine-protein kinase</keyword>
<dbReference type="Gene3D" id="1.10.510.10">
    <property type="entry name" value="Transferase(Phosphotransferase) domain 1"/>
    <property type="match status" value="1"/>
</dbReference>
<comment type="caution">
    <text evidence="7">The sequence shown here is derived from an EMBL/GenBank/DDBJ whole genome shotgun (WGS) entry which is preliminary data.</text>
</comment>
<evidence type="ECO:0000256" key="1">
    <source>
        <dbReference type="ARBA" id="ARBA00022527"/>
    </source>
</evidence>
<dbReference type="RefSeq" id="XP_070886336.1">
    <property type="nucleotide sequence ID" value="XM_071032938.1"/>
</dbReference>
<name>A0ABR4LVH2_9EURO</name>
<evidence type="ECO:0000256" key="3">
    <source>
        <dbReference type="ARBA" id="ARBA00022741"/>
    </source>
</evidence>
<dbReference type="InterPro" id="IPR011009">
    <property type="entry name" value="Kinase-like_dom_sf"/>
</dbReference>
<keyword evidence="8" id="KW-1185">Reference proteome</keyword>
<dbReference type="InterPro" id="IPR000719">
    <property type="entry name" value="Prot_kinase_dom"/>
</dbReference>
<keyword evidence="3" id="KW-0547">Nucleotide-binding</keyword>
<accession>A0ABR4LVH2</accession>
<dbReference type="Pfam" id="PF00069">
    <property type="entry name" value="Pkinase"/>
    <property type="match status" value="1"/>
</dbReference>
<keyword evidence="5" id="KW-0067">ATP-binding</keyword>
<dbReference type="PROSITE" id="PS50011">
    <property type="entry name" value="PROTEIN_KINASE_DOM"/>
    <property type="match status" value="1"/>
</dbReference>
<evidence type="ECO:0000313" key="8">
    <source>
        <dbReference type="Proteomes" id="UP001610432"/>
    </source>
</evidence>
<keyword evidence="2" id="KW-0808">Transferase</keyword>
<dbReference type="EMBL" id="JBFXLQ010000019">
    <property type="protein sequence ID" value="KAL2867357.1"/>
    <property type="molecule type" value="Genomic_DNA"/>
</dbReference>